<evidence type="ECO:0000313" key="6">
    <source>
        <dbReference type="Proteomes" id="UP000815325"/>
    </source>
</evidence>
<comment type="caution">
    <text evidence="5">The sequence shown here is derived from an EMBL/GenBank/DDBJ whole genome shotgun (WGS) entry which is preliminary data.</text>
</comment>
<dbReference type="PROSITE" id="PS50041">
    <property type="entry name" value="C_TYPE_LECTIN_2"/>
    <property type="match status" value="1"/>
</dbReference>
<dbReference type="PROSITE" id="PS00022">
    <property type="entry name" value="EGF_1"/>
    <property type="match status" value="2"/>
</dbReference>
<evidence type="ECO:0000259" key="4">
    <source>
        <dbReference type="PROSITE" id="PS50041"/>
    </source>
</evidence>
<feature type="compositionally biased region" description="Pro residues" evidence="2">
    <location>
        <begin position="460"/>
        <end position="569"/>
    </location>
</feature>
<name>A0ABQ7FT96_DUNSA</name>
<feature type="non-terminal residue" evidence="5">
    <location>
        <position position="1"/>
    </location>
</feature>
<comment type="caution">
    <text evidence="1">Lacks conserved residue(s) required for the propagation of feature annotation.</text>
</comment>
<organism evidence="5 6">
    <name type="scientific">Dunaliella salina</name>
    <name type="common">Green alga</name>
    <name type="synonym">Protococcus salinus</name>
    <dbReference type="NCBI Taxonomy" id="3046"/>
    <lineage>
        <taxon>Eukaryota</taxon>
        <taxon>Viridiplantae</taxon>
        <taxon>Chlorophyta</taxon>
        <taxon>core chlorophytes</taxon>
        <taxon>Chlorophyceae</taxon>
        <taxon>CS clade</taxon>
        <taxon>Chlamydomonadales</taxon>
        <taxon>Dunaliellaceae</taxon>
        <taxon>Dunaliella</taxon>
    </lineage>
</organism>
<dbReference type="Gene3D" id="2.10.25.10">
    <property type="entry name" value="Laminin"/>
    <property type="match status" value="1"/>
</dbReference>
<keyword evidence="1" id="KW-0245">EGF-like domain</keyword>
<feature type="region of interest" description="Disordered" evidence="2">
    <location>
        <begin position="364"/>
        <end position="384"/>
    </location>
</feature>
<feature type="domain" description="C-type lectin" evidence="4">
    <location>
        <begin position="208"/>
        <end position="355"/>
    </location>
</feature>
<feature type="domain" description="EGF-like" evidence="3">
    <location>
        <begin position="138"/>
        <end position="178"/>
    </location>
</feature>
<dbReference type="InterPro" id="IPR016187">
    <property type="entry name" value="CTDL_fold"/>
</dbReference>
<dbReference type="PROSITE" id="PS01186">
    <property type="entry name" value="EGF_2"/>
    <property type="match status" value="2"/>
</dbReference>
<dbReference type="Proteomes" id="UP000815325">
    <property type="component" value="Unassembled WGS sequence"/>
</dbReference>
<dbReference type="PRINTS" id="PR01217">
    <property type="entry name" value="PRICHEXTENSN"/>
</dbReference>
<proteinExistence type="predicted"/>
<dbReference type="Gene3D" id="3.10.100.10">
    <property type="entry name" value="Mannose-Binding Protein A, subunit A"/>
    <property type="match status" value="1"/>
</dbReference>
<dbReference type="InterPro" id="IPR016186">
    <property type="entry name" value="C-type_lectin-like/link_sf"/>
</dbReference>
<dbReference type="SMART" id="SM00181">
    <property type="entry name" value="EGF"/>
    <property type="match status" value="2"/>
</dbReference>
<keyword evidence="6" id="KW-1185">Reference proteome</keyword>
<keyword evidence="1" id="KW-1015">Disulfide bond</keyword>
<dbReference type="SMART" id="SM00034">
    <property type="entry name" value="CLECT"/>
    <property type="match status" value="1"/>
</dbReference>
<dbReference type="CDD" id="cd00037">
    <property type="entry name" value="CLECT"/>
    <property type="match status" value="1"/>
</dbReference>
<reference evidence="5" key="1">
    <citation type="submission" date="2017-08" db="EMBL/GenBank/DDBJ databases">
        <authorList>
            <person name="Polle J.E."/>
            <person name="Barry K."/>
            <person name="Cushman J."/>
            <person name="Schmutz J."/>
            <person name="Tran D."/>
            <person name="Hathwaick L.T."/>
            <person name="Yim W.C."/>
            <person name="Jenkins J."/>
            <person name="Mckie-Krisberg Z.M."/>
            <person name="Prochnik S."/>
            <person name="Lindquist E."/>
            <person name="Dockter R.B."/>
            <person name="Adam C."/>
            <person name="Molina H."/>
            <person name="Bunkerborg J."/>
            <person name="Jin E."/>
            <person name="Buchheim M."/>
            <person name="Magnuson J."/>
        </authorList>
    </citation>
    <scope>NUCLEOTIDE SEQUENCE</scope>
    <source>
        <strain evidence="5">CCAP 19/18</strain>
    </source>
</reference>
<dbReference type="InterPro" id="IPR000742">
    <property type="entry name" value="EGF"/>
</dbReference>
<evidence type="ECO:0000256" key="1">
    <source>
        <dbReference type="PROSITE-ProRule" id="PRU00076"/>
    </source>
</evidence>
<dbReference type="InterPro" id="IPR001304">
    <property type="entry name" value="C-type_lectin-like"/>
</dbReference>
<sequence length="569" mass="59969">NTCDKCASTLGCGWCAETCECMSQSLGRGTTLNYGDGLTKAIDRQCPSGWVPSLPRGQKCGSAKGDKCSAKPVGARGTLQVDVLTGTGAVINVDASNSTECNLCDSLNCGAHGRCKATGPNVRCICADGYSGENCQVPPGLCYGTGCSNLGLCLVADEGGGKEEYCACLPGYAGKDCQFEVGGSYGRNLLSSNTDLLKGIDDISISSNGSTEYHFVKTRLTNSEAQEYCQEKFGGALLVSVENEEELVQYAGRISDMYFREVAERLLQNGMDFPWDVPVPYSRLQYWLGYRFSQGEWQPLSGDPDTTYITEKVDEASPYGSPVTGDCAFGDIIAGESVAKILFDSCTRSIPFICEAPPTPPSPPFAYPFPPPPSPEAPPSPETPYPPFPAVPPAQQRDSCYSWFLLQAPDGAMPHISVDKFKSAQVQGVTHSGVYKLYFEVADTAGNRDIKVFEAQVQLPHPPPPPPPAPFPPNPVPPSPHPPKSPSPPSPSPPSPVPPPPSPQPPSPQPPPPPSPSPPAPPSPAPPLSPSPPLPPSPQPPPSPDPPSPGPPQPQPPPPPSPSPPLPSS</sequence>
<feature type="non-terminal residue" evidence="5">
    <location>
        <position position="569"/>
    </location>
</feature>
<accession>A0ABQ7FT96</accession>
<gene>
    <name evidence="5" type="ORF">DUNSADRAFT_7535</name>
</gene>
<feature type="disulfide bond" evidence="1">
    <location>
        <begin position="126"/>
        <end position="135"/>
    </location>
</feature>
<feature type="disulfide bond" evidence="1">
    <location>
        <begin position="168"/>
        <end position="177"/>
    </location>
</feature>
<dbReference type="CDD" id="cd00054">
    <property type="entry name" value="EGF_CA"/>
    <property type="match status" value="1"/>
</dbReference>
<feature type="domain" description="EGF-like" evidence="3">
    <location>
        <begin position="102"/>
        <end position="136"/>
    </location>
</feature>
<evidence type="ECO:0000313" key="5">
    <source>
        <dbReference type="EMBL" id="KAF5825691.1"/>
    </source>
</evidence>
<protein>
    <submittedName>
        <fullName evidence="5">Uncharacterized protein</fullName>
    </submittedName>
</protein>
<evidence type="ECO:0000259" key="3">
    <source>
        <dbReference type="PROSITE" id="PS50026"/>
    </source>
</evidence>
<evidence type="ECO:0000256" key="2">
    <source>
        <dbReference type="SAM" id="MobiDB-lite"/>
    </source>
</evidence>
<dbReference type="SUPFAM" id="SSF56436">
    <property type="entry name" value="C-type lectin-like"/>
    <property type="match status" value="1"/>
</dbReference>
<feature type="region of interest" description="Disordered" evidence="2">
    <location>
        <begin position="457"/>
        <end position="569"/>
    </location>
</feature>
<dbReference type="PROSITE" id="PS50026">
    <property type="entry name" value="EGF_3"/>
    <property type="match status" value="2"/>
</dbReference>
<dbReference type="EMBL" id="MU072181">
    <property type="protein sequence ID" value="KAF5825691.1"/>
    <property type="molecule type" value="Genomic_DNA"/>
</dbReference>